<dbReference type="Pfam" id="PF03184">
    <property type="entry name" value="DDE_1"/>
    <property type="match status" value="1"/>
</dbReference>
<dbReference type="GO" id="GO:0005634">
    <property type="term" value="C:nucleus"/>
    <property type="evidence" value="ECO:0007669"/>
    <property type="project" value="TreeGrafter"/>
</dbReference>
<accession>A0AAV0WTM8</accession>
<evidence type="ECO:0000313" key="2">
    <source>
        <dbReference type="EMBL" id="CAI6358862.1"/>
    </source>
</evidence>
<dbReference type="InterPro" id="IPR004875">
    <property type="entry name" value="DDE_SF_endonuclease_dom"/>
</dbReference>
<keyword evidence="3" id="KW-1185">Reference proteome</keyword>
<sequence>MDSKLTKNGPPGALYECSKNGWTNDEIFLIWVKNFSDYSNPTAEKPVLLIPDNHGSHITLAAFQYCRDNHIVMLSLRPHSSHRMQPFDVTFFLAIVGSL</sequence>
<name>A0AAV0WTM8_9HEMI</name>
<dbReference type="EMBL" id="CARXXK010000002">
    <property type="protein sequence ID" value="CAI6358862.1"/>
    <property type="molecule type" value="Genomic_DNA"/>
</dbReference>
<dbReference type="AlphaFoldDB" id="A0AAV0WTM8"/>
<organism evidence="2 3">
    <name type="scientific">Macrosiphum euphorbiae</name>
    <name type="common">potato aphid</name>
    <dbReference type="NCBI Taxonomy" id="13131"/>
    <lineage>
        <taxon>Eukaryota</taxon>
        <taxon>Metazoa</taxon>
        <taxon>Ecdysozoa</taxon>
        <taxon>Arthropoda</taxon>
        <taxon>Hexapoda</taxon>
        <taxon>Insecta</taxon>
        <taxon>Pterygota</taxon>
        <taxon>Neoptera</taxon>
        <taxon>Paraneoptera</taxon>
        <taxon>Hemiptera</taxon>
        <taxon>Sternorrhyncha</taxon>
        <taxon>Aphidomorpha</taxon>
        <taxon>Aphidoidea</taxon>
        <taxon>Aphididae</taxon>
        <taxon>Macrosiphini</taxon>
        <taxon>Macrosiphum</taxon>
    </lineage>
</organism>
<evidence type="ECO:0000313" key="3">
    <source>
        <dbReference type="Proteomes" id="UP001160148"/>
    </source>
</evidence>
<proteinExistence type="predicted"/>
<reference evidence="2 3" key="1">
    <citation type="submission" date="2023-01" db="EMBL/GenBank/DDBJ databases">
        <authorList>
            <person name="Whitehead M."/>
        </authorList>
    </citation>
    <scope>NUCLEOTIDE SEQUENCE [LARGE SCALE GENOMIC DNA]</scope>
</reference>
<dbReference type="PANTHER" id="PTHR19303:SF74">
    <property type="entry name" value="POGO TRANSPOSABLE ELEMENT WITH KRAB DOMAIN"/>
    <property type="match status" value="1"/>
</dbReference>
<dbReference type="PANTHER" id="PTHR19303">
    <property type="entry name" value="TRANSPOSON"/>
    <property type="match status" value="1"/>
</dbReference>
<protein>
    <recommendedName>
        <fullName evidence="1">DDE-1 domain-containing protein</fullName>
    </recommendedName>
</protein>
<evidence type="ECO:0000259" key="1">
    <source>
        <dbReference type="Pfam" id="PF03184"/>
    </source>
</evidence>
<feature type="domain" description="DDE-1" evidence="1">
    <location>
        <begin position="9"/>
        <end position="90"/>
    </location>
</feature>
<dbReference type="GO" id="GO:0003677">
    <property type="term" value="F:DNA binding"/>
    <property type="evidence" value="ECO:0007669"/>
    <property type="project" value="TreeGrafter"/>
</dbReference>
<gene>
    <name evidence="2" type="ORF">MEUPH1_LOCUS14332</name>
</gene>
<dbReference type="Proteomes" id="UP001160148">
    <property type="component" value="Unassembled WGS sequence"/>
</dbReference>
<comment type="caution">
    <text evidence="2">The sequence shown here is derived from an EMBL/GenBank/DDBJ whole genome shotgun (WGS) entry which is preliminary data.</text>
</comment>
<dbReference type="InterPro" id="IPR050863">
    <property type="entry name" value="CenT-Element_Derived"/>
</dbReference>